<keyword evidence="5" id="KW-0598">Phosphotransferase system</keyword>
<keyword evidence="7 9" id="KW-1133">Transmembrane helix</keyword>
<dbReference type="Pfam" id="PF03611">
    <property type="entry name" value="EIIC-GAT"/>
    <property type="match status" value="1"/>
</dbReference>
<comment type="caution">
    <text evidence="11">The sequence shown here is derived from an EMBL/GenBank/DDBJ whole genome shotgun (WGS) entry which is preliminary data.</text>
</comment>
<feature type="transmembrane region" description="Helical" evidence="9">
    <location>
        <begin position="355"/>
        <end position="373"/>
    </location>
</feature>
<dbReference type="STRING" id="1385514.N782_12045"/>
<evidence type="ECO:0000259" key="10">
    <source>
        <dbReference type="PROSITE" id="PS51104"/>
    </source>
</evidence>
<dbReference type="NCBIfam" id="TIGR00827">
    <property type="entry name" value="EIIC-GAT"/>
    <property type="match status" value="1"/>
</dbReference>
<evidence type="ECO:0000256" key="5">
    <source>
        <dbReference type="ARBA" id="ARBA00022683"/>
    </source>
</evidence>
<sequence length="424" mass="45331">MQGFIDGLQAFLDLGPTVILPVAIFLLGLFFRQKVGKALRSGLTIGVAFVGIFLVVDVLVNNLGPAAKAMVDRLGVELNVIDVGWPAAATISWATPVAAFVIPLGLVVNVLMLVTKTTKTMNVDIWNFWHYSFMGATVYALSDSIIQGLIAAVLFQIVCLKIADWTAPMLENYFDLPGVSVATGSTVSYAPLGIPLVKLVQKIPGINKLHADPETIQKRFGVFGESIFIGLVLGLALGILAGYSVGDVIDIGISMAAVMVLMPRMVKILMEGLMPVSESAREFLQKRFGNKDIYIGLDAAVAIGHPAVIATALILVPITVVLAIILPGNSLLPFGDLATIPFIVAFIVGAARGNIIHSVIVGTVLIAISLYIATDLAVLHTEMAKDAEFNMPEDTSLISSIDQGGNMINYVIYKVFHWFNLLIS</sequence>
<dbReference type="InterPro" id="IPR004703">
    <property type="entry name" value="PTS_sugar-sp_permease"/>
</dbReference>
<accession>A0A0A2TT18</accession>
<name>A0A0A2TT18_9BACI</name>
<comment type="subcellular location">
    <subcellularLocation>
        <location evidence="1">Cell membrane</location>
        <topology evidence="1">Multi-pass membrane protein</topology>
    </subcellularLocation>
</comment>
<dbReference type="PROSITE" id="PS51104">
    <property type="entry name" value="PTS_EIIC_TYPE_2"/>
    <property type="match status" value="1"/>
</dbReference>
<proteinExistence type="predicted"/>
<keyword evidence="6 9" id="KW-0812">Transmembrane</keyword>
<dbReference type="GO" id="GO:0015577">
    <property type="term" value="F:galactitol transmembrane transporter activity"/>
    <property type="evidence" value="ECO:0007669"/>
    <property type="project" value="InterPro"/>
</dbReference>
<evidence type="ECO:0000256" key="3">
    <source>
        <dbReference type="ARBA" id="ARBA00022475"/>
    </source>
</evidence>
<keyword evidence="2" id="KW-0813">Transport</keyword>
<feature type="transmembrane region" description="Helical" evidence="9">
    <location>
        <begin position="294"/>
        <end position="325"/>
    </location>
</feature>
<dbReference type="eggNOG" id="COG3775">
    <property type="taxonomic scope" value="Bacteria"/>
</dbReference>
<feature type="domain" description="PTS EIIC type-2" evidence="10">
    <location>
        <begin position="8"/>
        <end position="424"/>
    </location>
</feature>
<dbReference type="RefSeq" id="WP_036820133.1">
    <property type="nucleotide sequence ID" value="NZ_AVBF01000031.1"/>
</dbReference>
<dbReference type="PIRSF" id="PIRSF006304">
    <property type="entry name" value="GatC"/>
    <property type="match status" value="1"/>
</dbReference>
<feature type="transmembrane region" description="Helical" evidence="9">
    <location>
        <begin position="136"/>
        <end position="158"/>
    </location>
</feature>
<evidence type="ECO:0000256" key="8">
    <source>
        <dbReference type="ARBA" id="ARBA00023136"/>
    </source>
</evidence>
<evidence type="ECO:0000313" key="11">
    <source>
        <dbReference type="EMBL" id="KGP72385.1"/>
    </source>
</evidence>
<evidence type="ECO:0000256" key="6">
    <source>
        <dbReference type="ARBA" id="ARBA00022692"/>
    </source>
</evidence>
<evidence type="ECO:0000313" key="12">
    <source>
        <dbReference type="Proteomes" id="UP000030147"/>
    </source>
</evidence>
<feature type="transmembrane region" description="Helical" evidence="9">
    <location>
        <begin position="43"/>
        <end position="60"/>
    </location>
</feature>
<keyword evidence="3" id="KW-1003">Cell membrane</keyword>
<evidence type="ECO:0000256" key="9">
    <source>
        <dbReference type="SAM" id="Phobius"/>
    </source>
</evidence>
<keyword evidence="8 9" id="KW-0472">Membrane</keyword>
<dbReference type="Proteomes" id="UP000030147">
    <property type="component" value="Unassembled WGS sequence"/>
</dbReference>
<dbReference type="EMBL" id="AVBF01000031">
    <property type="protein sequence ID" value="KGP72385.1"/>
    <property type="molecule type" value="Genomic_DNA"/>
</dbReference>
<feature type="transmembrane region" description="Helical" evidence="9">
    <location>
        <begin position="178"/>
        <end position="200"/>
    </location>
</feature>
<dbReference type="GO" id="GO:0005886">
    <property type="term" value="C:plasma membrane"/>
    <property type="evidence" value="ECO:0007669"/>
    <property type="project" value="UniProtKB-SubCell"/>
</dbReference>
<dbReference type="InterPro" id="IPR013014">
    <property type="entry name" value="PTS_EIIC_2"/>
</dbReference>
<organism evidence="11 12">
    <name type="scientific">Pontibacillus yanchengensis Y32</name>
    <dbReference type="NCBI Taxonomy" id="1385514"/>
    <lineage>
        <taxon>Bacteria</taxon>
        <taxon>Bacillati</taxon>
        <taxon>Bacillota</taxon>
        <taxon>Bacilli</taxon>
        <taxon>Bacillales</taxon>
        <taxon>Bacillaceae</taxon>
        <taxon>Pontibacillus</taxon>
    </lineage>
</organism>
<reference evidence="11 12" key="1">
    <citation type="journal article" date="2015" name="Stand. Genomic Sci.">
        <title>High quality draft genome sequence of the moderately halophilic bacterium Pontibacillus yanchengensis Y32(T) and comparison among Pontibacillus genomes.</title>
        <authorList>
            <person name="Huang J."/>
            <person name="Qiao Z.X."/>
            <person name="Tang J.W."/>
            <person name="Wang G."/>
        </authorList>
    </citation>
    <scope>NUCLEOTIDE SEQUENCE [LARGE SCALE GENOMIC DNA]</scope>
    <source>
        <strain evidence="11 12">Y32</strain>
    </source>
</reference>
<protein>
    <submittedName>
        <fullName evidence="11">PTS system galactitol-specific transporter subunit IIC</fullName>
    </submittedName>
</protein>
<dbReference type="GO" id="GO:0009401">
    <property type="term" value="P:phosphoenolpyruvate-dependent sugar phosphotransferase system"/>
    <property type="evidence" value="ECO:0007669"/>
    <property type="project" value="UniProtKB-KW"/>
</dbReference>
<keyword evidence="12" id="KW-1185">Reference proteome</keyword>
<feature type="transmembrane region" description="Helical" evidence="9">
    <location>
        <begin position="93"/>
        <end position="115"/>
    </location>
</feature>
<dbReference type="PANTHER" id="PTHR37324">
    <property type="entry name" value="PTS SYSTEM GALACTITOL-SPECIFIC EIIC COMPONENT"/>
    <property type="match status" value="1"/>
</dbReference>
<dbReference type="InterPro" id="IPR013853">
    <property type="entry name" value="EIIC-GAT"/>
</dbReference>
<evidence type="ECO:0000256" key="4">
    <source>
        <dbReference type="ARBA" id="ARBA00022597"/>
    </source>
</evidence>
<dbReference type="PANTHER" id="PTHR37324:SF2">
    <property type="entry name" value="PTS SYSTEM GALACTITOL-SPECIFIC EIIC COMPONENT"/>
    <property type="match status" value="1"/>
</dbReference>
<gene>
    <name evidence="11" type="primary">gatC</name>
    <name evidence="11" type="ORF">N782_12045</name>
</gene>
<evidence type="ECO:0000256" key="7">
    <source>
        <dbReference type="ARBA" id="ARBA00022989"/>
    </source>
</evidence>
<dbReference type="AlphaFoldDB" id="A0A0A2TT18"/>
<evidence type="ECO:0000256" key="1">
    <source>
        <dbReference type="ARBA" id="ARBA00004651"/>
    </source>
</evidence>
<evidence type="ECO:0000256" key="2">
    <source>
        <dbReference type="ARBA" id="ARBA00022448"/>
    </source>
</evidence>
<dbReference type="OrthoDB" id="9787936at2"/>
<feature type="transmembrane region" description="Helical" evidence="9">
    <location>
        <begin position="220"/>
        <end position="245"/>
    </location>
</feature>
<feature type="transmembrane region" description="Helical" evidence="9">
    <location>
        <begin position="14"/>
        <end position="31"/>
    </location>
</feature>
<keyword evidence="4" id="KW-0762">Sugar transport</keyword>
<feature type="transmembrane region" description="Helical" evidence="9">
    <location>
        <begin position="331"/>
        <end position="348"/>
    </location>
</feature>